<dbReference type="Proteomes" id="UP000694420">
    <property type="component" value="Unplaced"/>
</dbReference>
<protein>
    <submittedName>
        <fullName evidence="1">Uncharacterized protein</fullName>
    </submittedName>
</protein>
<dbReference type="Ensembl" id="ENSNPET00000013917.1">
    <property type="protein sequence ID" value="ENSNPEP00000013581.1"/>
    <property type="gene ID" value="ENSNPEG00000010151.1"/>
</dbReference>
<dbReference type="Gene3D" id="3.40.50.1000">
    <property type="entry name" value="HAD superfamily/HAD-like"/>
    <property type="match status" value="1"/>
</dbReference>
<keyword evidence="2" id="KW-1185">Reference proteome</keyword>
<name>A0A8C6ZGS1_NOTPE</name>
<reference evidence="1" key="2">
    <citation type="submission" date="2025-09" db="UniProtKB">
        <authorList>
            <consortium name="Ensembl"/>
        </authorList>
    </citation>
    <scope>IDENTIFICATION</scope>
</reference>
<reference evidence="1" key="1">
    <citation type="submission" date="2025-08" db="UniProtKB">
        <authorList>
            <consortium name="Ensembl"/>
        </authorList>
    </citation>
    <scope>IDENTIFICATION</scope>
</reference>
<evidence type="ECO:0000313" key="2">
    <source>
        <dbReference type="Proteomes" id="UP000694420"/>
    </source>
</evidence>
<accession>A0A8C6ZGS1</accession>
<sequence length="91" mass="9868">MAAAGPRVLCLFDVDGTLTPARQSFESIFQLTVLSSLDVSNSSAGPGLHPLKAIPGYEVNKTGLVSHREKRREYFSASLWRDWQSSSISAG</sequence>
<dbReference type="InterPro" id="IPR023214">
    <property type="entry name" value="HAD_sf"/>
</dbReference>
<organism evidence="1 2">
    <name type="scientific">Nothoprocta perdicaria</name>
    <name type="common">Chilean tinamou</name>
    <name type="synonym">Crypturus perdicarius</name>
    <dbReference type="NCBI Taxonomy" id="30464"/>
    <lineage>
        <taxon>Eukaryota</taxon>
        <taxon>Metazoa</taxon>
        <taxon>Chordata</taxon>
        <taxon>Craniata</taxon>
        <taxon>Vertebrata</taxon>
        <taxon>Euteleostomi</taxon>
        <taxon>Archelosauria</taxon>
        <taxon>Archosauria</taxon>
        <taxon>Dinosauria</taxon>
        <taxon>Saurischia</taxon>
        <taxon>Theropoda</taxon>
        <taxon>Coelurosauria</taxon>
        <taxon>Aves</taxon>
        <taxon>Palaeognathae</taxon>
        <taxon>Tinamiformes</taxon>
        <taxon>Tinamidae</taxon>
        <taxon>Nothoprocta</taxon>
    </lineage>
</organism>
<proteinExistence type="predicted"/>
<evidence type="ECO:0000313" key="1">
    <source>
        <dbReference type="Ensembl" id="ENSNPEP00000013581.1"/>
    </source>
</evidence>
<dbReference type="AlphaFoldDB" id="A0A8C6ZGS1"/>